<feature type="region of interest" description="Disordered" evidence="1">
    <location>
        <begin position="314"/>
        <end position="461"/>
    </location>
</feature>
<reference evidence="3" key="1">
    <citation type="journal article" date="2013" name="Nature">
        <title>Pan genome of the phytoplankton Emiliania underpins its global distribution.</title>
        <authorList>
            <person name="Read B.A."/>
            <person name="Kegel J."/>
            <person name="Klute M.J."/>
            <person name="Kuo A."/>
            <person name="Lefebvre S.C."/>
            <person name="Maumus F."/>
            <person name="Mayer C."/>
            <person name="Miller J."/>
            <person name="Monier A."/>
            <person name="Salamov A."/>
            <person name="Young J."/>
            <person name="Aguilar M."/>
            <person name="Claverie J.M."/>
            <person name="Frickenhaus S."/>
            <person name="Gonzalez K."/>
            <person name="Herman E.K."/>
            <person name="Lin Y.C."/>
            <person name="Napier J."/>
            <person name="Ogata H."/>
            <person name="Sarno A.F."/>
            <person name="Shmutz J."/>
            <person name="Schroeder D."/>
            <person name="de Vargas C."/>
            <person name="Verret F."/>
            <person name="von Dassow P."/>
            <person name="Valentin K."/>
            <person name="Van de Peer Y."/>
            <person name="Wheeler G."/>
            <person name="Dacks J.B."/>
            <person name="Delwiche C.F."/>
            <person name="Dyhrman S.T."/>
            <person name="Glockner G."/>
            <person name="John U."/>
            <person name="Richards T."/>
            <person name="Worden A.Z."/>
            <person name="Zhang X."/>
            <person name="Grigoriev I.V."/>
            <person name="Allen A.E."/>
            <person name="Bidle K."/>
            <person name="Borodovsky M."/>
            <person name="Bowler C."/>
            <person name="Brownlee C."/>
            <person name="Cock J.M."/>
            <person name="Elias M."/>
            <person name="Gladyshev V.N."/>
            <person name="Groth M."/>
            <person name="Guda C."/>
            <person name="Hadaegh A."/>
            <person name="Iglesias-Rodriguez M.D."/>
            <person name="Jenkins J."/>
            <person name="Jones B.M."/>
            <person name="Lawson T."/>
            <person name="Leese F."/>
            <person name="Lindquist E."/>
            <person name="Lobanov A."/>
            <person name="Lomsadze A."/>
            <person name="Malik S.B."/>
            <person name="Marsh M.E."/>
            <person name="Mackinder L."/>
            <person name="Mock T."/>
            <person name="Mueller-Roeber B."/>
            <person name="Pagarete A."/>
            <person name="Parker M."/>
            <person name="Probert I."/>
            <person name="Quesneville H."/>
            <person name="Raines C."/>
            <person name="Rensing S.A."/>
            <person name="Riano-Pachon D.M."/>
            <person name="Richier S."/>
            <person name="Rokitta S."/>
            <person name="Shiraiwa Y."/>
            <person name="Soanes D.M."/>
            <person name="van der Giezen M."/>
            <person name="Wahlund T.M."/>
            <person name="Williams B."/>
            <person name="Wilson W."/>
            <person name="Wolfe G."/>
            <person name="Wurch L.L."/>
        </authorList>
    </citation>
    <scope>NUCLEOTIDE SEQUENCE</scope>
</reference>
<feature type="compositionally biased region" description="Low complexity" evidence="1">
    <location>
        <begin position="318"/>
        <end position="327"/>
    </location>
</feature>
<keyword evidence="3" id="KW-1185">Reference proteome</keyword>
<feature type="compositionally biased region" description="Basic residues" evidence="1">
    <location>
        <begin position="409"/>
        <end position="420"/>
    </location>
</feature>
<feature type="region of interest" description="Disordered" evidence="1">
    <location>
        <begin position="105"/>
        <end position="138"/>
    </location>
</feature>
<dbReference type="Proteomes" id="UP000013827">
    <property type="component" value="Unassembled WGS sequence"/>
</dbReference>
<feature type="region of interest" description="Disordered" evidence="1">
    <location>
        <begin position="187"/>
        <end position="284"/>
    </location>
</feature>
<feature type="compositionally biased region" description="Low complexity" evidence="1">
    <location>
        <begin position="268"/>
        <end position="280"/>
    </location>
</feature>
<accession>A0A0D3I6W7</accession>
<feature type="compositionally biased region" description="Low complexity" evidence="1">
    <location>
        <begin position="218"/>
        <end position="230"/>
    </location>
</feature>
<proteinExistence type="predicted"/>
<evidence type="ECO:0000313" key="2">
    <source>
        <dbReference type="EnsemblProtists" id="EOD07002"/>
    </source>
</evidence>
<dbReference type="EnsemblProtists" id="EOD07002">
    <property type="protein sequence ID" value="EOD07002"/>
    <property type="gene ID" value="EMIHUDRAFT_453387"/>
</dbReference>
<feature type="compositionally biased region" description="Low complexity" evidence="1">
    <location>
        <begin position="387"/>
        <end position="408"/>
    </location>
</feature>
<feature type="region of interest" description="Disordered" evidence="1">
    <location>
        <begin position="150"/>
        <end position="172"/>
    </location>
</feature>
<organism evidence="2 3">
    <name type="scientific">Emiliania huxleyi (strain CCMP1516)</name>
    <dbReference type="NCBI Taxonomy" id="280463"/>
    <lineage>
        <taxon>Eukaryota</taxon>
        <taxon>Haptista</taxon>
        <taxon>Haptophyta</taxon>
        <taxon>Prymnesiophyceae</taxon>
        <taxon>Isochrysidales</taxon>
        <taxon>Noelaerhabdaceae</taxon>
        <taxon>Emiliania</taxon>
    </lineage>
</organism>
<evidence type="ECO:0000313" key="3">
    <source>
        <dbReference type="Proteomes" id="UP000013827"/>
    </source>
</evidence>
<feature type="compositionally biased region" description="Gly residues" evidence="1">
    <location>
        <begin position="208"/>
        <end position="217"/>
    </location>
</feature>
<dbReference type="PaxDb" id="2903-EOD07002"/>
<dbReference type="AlphaFoldDB" id="A0A0D3I6W7"/>
<sequence length="461" mass="49244">MVLFVAVHACRACRRRVGAAVDRPPGAQKQHSWCQGCLGRGALRQHRQRLCRCPRGRETAALASTGGRSERGIGRCDRPGGGGVCRGVHAGGRRDTLARHLQPGRQRGCRGLAGRRVGQASPDGGRRYHGSGGGRGTRVARARLARRRAVHRGVGEARRRALAGGAARRRRAPRRLRRLVRVRARHPRRGRQRLLRGGARVDGLARGELGGGSGGGAAPRLARQGRVVAASRRHAGHAAARATRGAGRGGRAGRGHTARGGATGGAAHGAAASAPVAGGTRRPRLRGCARRADAGGEPAAVRLRAARRVAVLRDDARGGPVRPAPARGRVRAPPRLRVHGARPRRRGRGAGLLLHQPADQAGLRRRVHAVDPPQRRRPRRPRRRARGGAAWLARGRCVARVRPGGLPRPRARRRPQRRPRAVLGLLGGPPLHDGALPSDRRRREDGGPPPPRAERPRPLTA</sequence>
<feature type="compositionally biased region" description="Low complexity" evidence="1">
    <location>
        <begin position="421"/>
        <end position="437"/>
    </location>
</feature>
<feature type="compositionally biased region" description="Basic residues" evidence="1">
    <location>
        <begin position="328"/>
        <end position="348"/>
    </location>
</feature>
<protein>
    <submittedName>
        <fullName evidence="2">Uncharacterized protein</fullName>
    </submittedName>
</protein>
<reference evidence="2" key="2">
    <citation type="submission" date="2024-10" db="UniProtKB">
        <authorList>
            <consortium name="EnsemblProtists"/>
        </authorList>
    </citation>
    <scope>IDENTIFICATION</scope>
</reference>
<feature type="compositionally biased region" description="Basic and acidic residues" evidence="1">
    <location>
        <begin position="438"/>
        <end position="461"/>
    </location>
</feature>
<feature type="compositionally biased region" description="Basic residues" evidence="1">
    <location>
        <begin position="375"/>
        <end position="386"/>
    </location>
</feature>
<name>A0A0D3I6W7_EMIH1</name>
<evidence type="ECO:0000256" key="1">
    <source>
        <dbReference type="SAM" id="MobiDB-lite"/>
    </source>
</evidence>